<dbReference type="Proteomes" id="UP001500307">
    <property type="component" value="Unassembled WGS sequence"/>
</dbReference>
<comment type="caution">
    <text evidence="1">The sequence shown here is derived from an EMBL/GenBank/DDBJ whole genome shotgun (WGS) entry which is preliminary data.</text>
</comment>
<evidence type="ECO:0000313" key="2">
    <source>
        <dbReference type="Proteomes" id="UP001500307"/>
    </source>
</evidence>
<accession>A0ABP8T350</accession>
<protein>
    <recommendedName>
        <fullName evidence="3">DDE superfamily endonuclease</fullName>
    </recommendedName>
</protein>
<reference evidence="2" key="1">
    <citation type="journal article" date="2019" name="Int. J. Syst. Evol. Microbiol.">
        <title>The Global Catalogue of Microorganisms (GCM) 10K type strain sequencing project: providing services to taxonomists for standard genome sequencing and annotation.</title>
        <authorList>
            <consortium name="The Broad Institute Genomics Platform"/>
            <consortium name="The Broad Institute Genome Sequencing Center for Infectious Disease"/>
            <person name="Wu L."/>
            <person name="Ma J."/>
        </authorList>
    </citation>
    <scope>NUCLEOTIDE SEQUENCE [LARGE SCALE GENOMIC DNA]</scope>
    <source>
        <strain evidence="2">JCM 3175</strain>
    </source>
</reference>
<proteinExistence type="predicted"/>
<dbReference type="EMBL" id="BAABGU010000044">
    <property type="protein sequence ID" value="GAA4578858.1"/>
    <property type="molecule type" value="Genomic_DNA"/>
</dbReference>
<keyword evidence="2" id="KW-1185">Reference proteome</keyword>
<dbReference type="RefSeq" id="WP_346124382.1">
    <property type="nucleotide sequence ID" value="NZ_BAABGU010000044.1"/>
</dbReference>
<evidence type="ECO:0008006" key="3">
    <source>
        <dbReference type="Google" id="ProtNLM"/>
    </source>
</evidence>
<evidence type="ECO:0000313" key="1">
    <source>
        <dbReference type="EMBL" id="GAA4578858.1"/>
    </source>
</evidence>
<organism evidence="1 2">
    <name type="scientific">Micromonospora coerulea</name>
    <dbReference type="NCBI Taxonomy" id="47856"/>
    <lineage>
        <taxon>Bacteria</taxon>
        <taxon>Bacillati</taxon>
        <taxon>Actinomycetota</taxon>
        <taxon>Actinomycetes</taxon>
        <taxon>Micromonosporales</taxon>
        <taxon>Micromonosporaceae</taxon>
        <taxon>Micromonospora</taxon>
    </lineage>
</organism>
<sequence length="131" mass="14691">MFEQSQPTAVIAVHLRVTRSRCGTGRRIAFLDQAHQRLQAPIVVVWHNLNTHIGVRMRTLIAAPHWLSAPDLNATEGVWSWIKRGITNIAVHGVDHLAHIVKQRLRAGQQQTDLIACFLGRTGMTLEPELP</sequence>
<gene>
    <name evidence="1" type="ORF">GCM10023176_55560</name>
</gene>
<name>A0ABP8T350_9ACTN</name>